<dbReference type="GO" id="GO:0006032">
    <property type="term" value="P:chitin catabolic process"/>
    <property type="evidence" value="ECO:0007669"/>
    <property type="project" value="TreeGrafter"/>
</dbReference>
<dbReference type="GO" id="GO:0005576">
    <property type="term" value="C:extracellular region"/>
    <property type="evidence" value="ECO:0007669"/>
    <property type="project" value="InterPro"/>
</dbReference>
<dbReference type="Gene3D" id="3.20.20.80">
    <property type="entry name" value="Glycosidases"/>
    <property type="match status" value="1"/>
</dbReference>
<dbReference type="InterPro" id="IPR017853">
    <property type="entry name" value="GH"/>
</dbReference>
<dbReference type="PANTHER" id="PTHR11177:SF360">
    <property type="entry name" value="CHITINASE 4-RELATED"/>
    <property type="match status" value="1"/>
</dbReference>
<dbReference type="SUPFAM" id="SSF57625">
    <property type="entry name" value="Invertebrate chitin-binding proteins"/>
    <property type="match status" value="1"/>
</dbReference>
<organism evidence="4">
    <name type="scientific">Phlebotomus perniciosus</name>
    <name type="common">Phlebotomine sand fly</name>
    <dbReference type="NCBI Taxonomy" id="13204"/>
    <lineage>
        <taxon>Eukaryota</taxon>
        <taxon>Metazoa</taxon>
        <taxon>Ecdysozoa</taxon>
        <taxon>Arthropoda</taxon>
        <taxon>Hexapoda</taxon>
        <taxon>Insecta</taxon>
        <taxon>Pterygota</taxon>
        <taxon>Neoptera</taxon>
        <taxon>Endopterygota</taxon>
        <taxon>Diptera</taxon>
        <taxon>Nematocera</taxon>
        <taxon>Psychodoidea</taxon>
        <taxon>Psychodidae</taxon>
        <taxon>Phlebotomus</taxon>
        <taxon>Larroussius</taxon>
    </lineage>
</organism>
<reference evidence="4" key="1">
    <citation type="submission" date="2010-06" db="EMBL/GenBank/DDBJ databases">
        <title>The midgut transcriptomes of Phlebotomus (Larroussius) perniciosus, a vector of Leishmania infantum: comparison of sugar-fed and blood-fed sand flies.</title>
        <authorList>
            <person name="Dostalova A."/>
            <person name="Valenzuela J.G."/>
            <person name="Volf P."/>
            <person name="Jochim R.C."/>
        </authorList>
    </citation>
    <scope>NUCLEOTIDE SEQUENCE</scope>
    <source>
        <tissue evidence="4">Midgut</tissue>
    </source>
</reference>
<accession>F4MI37</accession>
<protein>
    <submittedName>
        <fullName evidence="4">Putative chitinase</fullName>
    </submittedName>
</protein>
<name>F4MI37_PHLPE</name>
<sequence>GFNELCESRRRNKWEDHFDKQQLVPYSTKESQWIGYDDEKSLRLKADYVLSHNLGGMMMWSIETDDFKGFCGRGDFPLLKEINSALLGTNFPPTSTSDPSITTEVTSTTEEPETCSQTGYSRDPVCCNIFYLCLSGKKYKFFCPEGLFFDTVANSCNWPSLVDCDNPSSLPNCTRQ</sequence>
<keyword evidence="1" id="KW-0732">Signal</keyword>
<dbReference type="InterPro" id="IPR002557">
    <property type="entry name" value="Chitin-bd_dom"/>
</dbReference>
<dbReference type="InterPro" id="IPR029070">
    <property type="entry name" value="Chitinase_insertion_sf"/>
</dbReference>
<dbReference type="InterPro" id="IPR036508">
    <property type="entry name" value="Chitin-bd_dom_sf"/>
</dbReference>
<proteinExistence type="evidence at transcript level"/>
<dbReference type="SMART" id="SM00494">
    <property type="entry name" value="ChtBD2"/>
    <property type="match status" value="1"/>
</dbReference>
<dbReference type="Pfam" id="PF00704">
    <property type="entry name" value="Glyco_hydro_18"/>
    <property type="match status" value="1"/>
</dbReference>
<dbReference type="PROSITE" id="PS51910">
    <property type="entry name" value="GH18_2"/>
    <property type="match status" value="1"/>
</dbReference>
<dbReference type="EMBL" id="EZ933285">
    <property type="protein sequence ID" value="ADJ57666.1"/>
    <property type="molecule type" value="mRNA"/>
</dbReference>
<dbReference type="Pfam" id="PF01607">
    <property type="entry name" value="CBM_14"/>
    <property type="match status" value="1"/>
</dbReference>
<evidence type="ECO:0000259" key="2">
    <source>
        <dbReference type="PROSITE" id="PS50940"/>
    </source>
</evidence>
<dbReference type="AlphaFoldDB" id="F4MI37"/>
<dbReference type="SUPFAM" id="SSF54556">
    <property type="entry name" value="Chitinase insertion domain"/>
    <property type="match status" value="1"/>
</dbReference>
<dbReference type="GO" id="GO:0008061">
    <property type="term" value="F:chitin binding"/>
    <property type="evidence" value="ECO:0007669"/>
    <property type="project" value="InterPro"/>
</dbReference>
<feature type="domain" description="Chitin-binding type-2" evidence="2">
    <location>
        <begin position="112"/>
        <end position="166"/>
    </location>
</feature>
<dbReference type="InterPro" id="IPR001223">
    <property type="entry name" value="Glyco_hydro18_cat"/>
</dbReference>
<evidence type="ECO:0000313" key="4">
    <source>
        <dbReference type="EMBL" id="ADJ57666.1"/>
    </source>
</evidence>
<dbReference type="PANTHER" id="PTHR11177">
    <property type="entry name" value="CHITINASE"/>
    <property type="match status" value="1"/>
</dbReference>
<evidence type="ECO:0000259" key="3">
    <source>
        <dbReference type="PROSITE" id="PS51910"/>
    </source>
</evidence>
<dbReference type="InterPro" id="IPR050314">
    <property type="entry name" value="Glycosyl_Hydrlase_18"/>
</dbReference>
<feature type="non-terminal residue" evidence="4">
    <location>
        <position position="1"/>
    </location>
</feature>
<dbReference type="GO" id="GO:0004568">
    <property type="term" value="F:chitinase activity"/>
    <property type="evidence" value="ECO:0007669"/>
    <property type="project" value="TreeGrafter"/>
</dbReference>
<dbReference type="GO" id="GO:0005975">
    <property type="term" value="P:carbohydrate metabolic process"/>
    <property type="evidence" value="ECO:0007669"/>
    <property type="project" value="InterPro"/>
</dbReference>
<evidence type="ECO:0000256" key="1">
    <source>
        <dbReference type="ARBA" id="ARBA00022729"/>
    </source>
</evidence>
<feature type="domain" description="GH18" evidence="3">
    <location>
        <begin position="1"/>
        <end position="89"/>
    </location>
</feature>
<dbReference type="SUPFAM" id="SSF51445">
    <property type="entry name" value="(Trans)glycosidases"/>
    <property type="match status" value="1"/>
</dbReference>
<dbReference type="PROSITE" id="PS50940">
    <property type="entry name" value="CHIT_BIND_II"/>
    <property type="match status" value="1"/>
</dbReference>